<accession>A0ABR3ETK2</accession>
<evidence type="ECO:0000259" key="3">
    <source>
        <dbReference type="Pfam" id="PF04548"/>
    </source>
</evidence>
<dbReference type="Proteomes" id="UP001465976">
    <property type="component" value="Unassembled WGS sequence"/>
</dbReference>
<organism evidence="4 5">
    <name type="scientific">Marasmius crinis-equi</name>
    <dbReference type="NCBI Taxonomy" id="585013"/>
    <lineage>
        <taxon>Eukaryota</taxon>
        <taxon>Fungi</taxon>
        <taxon>Dikarya</taxon>
        <taxon>Basidiomycota</taxon>
        <taxon>Agaricomycotina</taxon>
        <taxon>Agaricomycetes</taxon>
        <taxon>Agaricomycetidae</taxon>
        <taxon>Agaricales</taxon>
        <taxon>Marasmiineae</taxon>
        <taxon>Marasmiaceae</taxon>
        <taxon>Marasmius</taxon>
    </lineage>
</organism>
<protein>
    <recommendedName>
        <fullName evidence="3">AIG1-type G domain-containing protein</fullName>
    </recommendedName>
</protein>
<dbReference type="Pfam" id="PF04548">
    <property type="entry name" value="AIG1"/>
    <property type="match status" value="1"/>
</dbReference>
<evidence type="ECO:0000256" key="2">
    <source>
        <dbReference type="SAM" id="MobiDB-lite"/>
    </source>
</evidence>
<feature type="region of interest" description="Disordered" evidence="2">
    <location>
        <begin position="173"/>
        <end position="222"/>
    </location>
</feature>
<comment type="caution">
    <text evidence="4">The sequence shown here is derived from an EMBL/GenBank/DDBJ whole genome shotgun (WGS) entry which is preliminary data.</text>
</comment>
<evidence type="ECO:0000313" key="5">
    <source>
        <dbReference type="Proteomes" id="UP001465976"/>
    </source>
</evidence>
<feature type="domain" description="AIG1-type G" evidence="3">
    <location>
        <begin position="247"/>
        <end position="380"/>
    </location>
</feature>
<dbReference type="InterPro" id="IPR006703">
    <property type="entry name" value="G_AIG1"/>
</dbReference>
<keyword evidence="1" id="KW-0547">Nucleotide-binding</keyword>
<feature type="compositionally biased region" description="Polar residues" evidence="2">
    <location>
        <begin position="188"/>
        <end position="204"/>
    </location>
</feature>
<gene>
    <name evidence="4" type="ORF">V5O48_015789</name>
</gene>
<sequence length="510" mass="56174">MKWISEELITDSDELAKSGLGSSSTIRGLLTISESNLDGLISNKVQNESLVADVGILTYPSVGNENFRLSNVKLHVYIKEVSIAVDAIRRYEIGLRGCYYAQRYEPRPEGIRALKQNIVDNAMEEYKTFQSELHELVENTRVMTETAFEECQQHMDEVCVTPECTSTTIENALEETPASPVEPPASLDYQSQAPLNGASSSSFLESHHEGTGGPPESSSVMVDPVTSICSSEAASKSILSRPLLIGVMGLTGSGKSQFINTAISTENRSTGHESDMNPAKVEVSPSFVIGGQEVILIDTPGFDDPVRSDTEVFEEIAVCLAESYRDDHRLSGIIYLHRISDNRVGGTAVKDFDMFRKLCGDDALKNAVIATTRWDEVPGTVAEERERELRTNEAFFKPALDRGARLLRYYNSHESACEILKTVLANTPLPLLVQTEVVDQTRELMNTTAGELVSKHQSDMEEKRDIEEFDCIEDVASYQADTGDLAGSDTKKLPESYRRVSGGRKGCTIM</sequence>
<dbReference type="Gene3D" id="3.40.50.300">
    <property type="entry name" value="P-loop containing nucleotide triphosphate hydrolases"/>
    <property type="match status" value="1"/>
</dbReference>
<name>A0ABR3ETK2_9AGAR</name>
<evidence type="ECO:0000313" key="4">
    <source>
        <dbReference type="EMBL" id="KAL0566229.1"/>
    </source>
</evidence>
<dbReference type="InterPro" id="IPR027417">
    <property type="entry name" value="P-loop_NTPase"/>
</dbReference>
<evidence type="ECO:0000256" key="1">
    <source>
        <dbReference type="ARBA" id="ARBA00022741"/>
    </source>
</evidence>
<dbReference type="SUPFAM" id="SSF52540">
    <property type="entry name" value="P-loop containing nucleoside triphosphate hydrolases"/>
    <property type="match status" value="1"/>
</dbReference>
<dbReference type="EMBL" id="JBAHYK010001967">
    <property type="protein sequence ID" value="KAL0566229.1"/>
    <property type="molecule type" value="Genomic_DNA"/>
</dbReference>
<reference evidence="4 5" key="1">
    <citation type="submission" date="2024-02" db="EMBL/GenBank/DDBJ databases">
        <title>A draft genome for the cacao thread blight pathogen Marasmius crinis-equi.</title>
        <authorList>
            <person name="Cohen S.P."/>
            <person name="Baruah I.K."/>
            <person name="Amoako-Attah I."/>
            <person name="Bukari Y."/>
            <person name="Meinhardt L.W."/>
            <person name="Bailey B.A."/>
        </authorList>
    </citation>
    <scope>NUCLEOTIDE SEQUENCE [LARGE SCALE GENOMIC DNA]</scope>
    <source>
        <strain evidence="4 5">GH-76</strain>
    </source>
</reference>
<proteinExistence type="predicted"/>
<keyword evidence="5" id="KW-1185">Reference proteome</keyword>